<dbReference type="EMBL" id="QFFI01000002">
    <property type="protein sequence ID" value="PWG65462.1"/>
    <property type="molecule type" value="Genomic_DNA"/>
</dbReference>
<name>A0A2U2N8Q8_9GAMM</name>
<reference evidence="2 3" key="1">
    <citation type="submission" date="2018-05" db="EMBL/GenBank/DDBJ databases">
        <title>Spiribacter halobius sp. nov., a moderately halophilic bacterium isolated from marine solar saltern.</title>
        <authorList>
            <person name="Zheng W.-S."/>
            <person name="Lu D.-C."/>
            <person name="Du Z.-J."/>
        </authorList>
    </citation>
    <scope>NUCLEOTIDE SEQUENCE [LARGE SCALE GENOMIC DNA]</scope>
    <source>
        <strain evidence="2 3">E85</strain>
    </source>
</reference>
<dbReference type="Pfam" id="PF14520">
    <property type="entry name" value="HHH_5"/>
    <property type="match status" value="1"/>
</dbReference>
<gene>
    <name evidence="2" type="ORF">DEM34_01600</name>
</gene>
<dbReference type="OrthoDB" id="5797400at2"/>
<organism evidence="2 3">
    <name type="scientific">Sediminicurvatus halobius</name>
    <dbReference type="NCBI Taxonomy" id="2182432"/>
    <lineage>
        <taxon>Bacteria</taxon>
        <taxon>Pseudomonadati</taxon>
        <taxon>Pseudomonadota</taxon>
        <taxon>Gammaproteobacteria</taxon>
        <taxon>Chromatiales</taxon>
        <taxon>Ectothiorhodospiraceae</taxon>
        <taxon>Sediminicurvatus</taxon>
    </lineage>
</organism>
<sequence>MWNDLIRRWLDMAFWWLPGQSTREERPARHDQATPARESREEQRPAQATRPQAARQPKADSAPDAPAESEPAAKPEPAPKPAAASEPEAASKPESAPRPEPAPETTASPGRADDLTEIKGIGAAMQQRLNAHGIRSFADLAAADPYRLLRQLKEDKAVISEARVKEWIQTAQARRDG</sequence>
<dbReference type="RefSeq" id="WP_109675570.1">
    <property type="nucleotide sequence ID" value="NZ_CP086615.1"/>
</dbReference>
<evidence type="ECO:0000313" key="2">
    <source>
        <dbReference type="EMBL" id="PWG65462.1"/>
    </source>
</evidence>
<dbReference type="AlphaFoldDB" id="A0A2U2N8Q8"/>
<proteinExistence type="predicted"/>
<dbReference type="Gene3D" id="1.10.150.20">
    <property type="entry name" value="5' to 3' exonuclease, C-terminal subdomain"/>
    <property type="match status" value="1"/>
</dbReference>
<comment type="caution">
    <text evidence="2">The sequence shown here is derived from an EMBL/GenBank/DDBJ whole genome shotgun (WGS) entry which is preliminary data.</text>
</comment>
<feature type="compositionally biased region" description="Low complexity" evidence="1">
    <location>
        <begin position="45"/>
        <end position="72"/>
    </location>
</feature>
<evidence type="ECO:0008006" key="4">
    <source>
        <dbReference type="Google" id="ProtNLM"/>
    </source>
</evidence>
<feature type="compositionally biased region" description="Basic and acidic residues" evidence="1">
    <location>
        <begin position="22"/>
        <end position="44"/>
    </location>
</feature>
<evidence type="ECO:0000313" key="3">
    <source>
        <dbReference type="Proteomes" id="UP000245474"/>
    </source>
</evidence>
<protein>
    <recommendedName>
        <fullName evidence="4">DUF4332 domain-containing protein</fullName>
    </recommendedName>
</protein>
<feature type="region of interest" description="Disordered" evidence="1">
    <location>
        <begin position="20"/>
        <end position="119"/>
    </location>
</feature>
<accession>A0A2U2N8Q8</accession>
<dbReference type="Proteomes" id="UP000245474">
    <property type="component" value="Unassembled WGS sequence"/>
</dbReference>
<keyword evidence="3" id="KW-1185">Reference proteome</keyword>
<evidence type="ECO:0000256" key="1">
    <source>
        <dbReference type="SAM" id="MobiDB-lite"/>
    </source>
</evidence>